<protein>
    <recommendedName>
        <fullName evidence="7">Competence protein ComK</fullName>
    </recommendedName>
</protein>
<dbReference type="RefSeq" id="WP_041058233.1">
    <property type="nucleotide sequence ID" value="NZ_JXRR01000014.1"/>
</dbReference>
<organism evidence="5 6">
    <name type="scientific">Jeotgalibacillus campisalis</name>
    <dbReference type="NCBI Taxonomy" id="220754"/>
    <lineage>
        <taxon>Bacteria</taxon>
        <taxon>Bacillati</taxon>
        <taxon>Bacillota</taxon>
        <taxon>Bacilli</taxon>
        <taxon>Bacillales</taxon>
        <taxon>Caryophanaceae</taxon>
        <taxon>Jeotgalibacillus</taxon>
    </lineage>
</organism>
<evidence type="ECO:0000313" key="5">
    <source>
        <dbReference type="EMBL" id="KIL47917.1"/>
    </source>
</evidence>
<keyword evidence="6" id="KW-1185">Reference proteome</keyword>
<sequence length="153" mass="18171">MFNERIALKLRLEQMADSEERILQEFRKERQSIMERLRELDLSQGEYTESNLQEPSEIEPYTSSNESIFLPHPTTKRIPKTKKIGKSRQMHEAAFKILKERLQPVKGTEIQDYILSETGFKVANMTTFMKTIQRKDKQVRKLDRGLYIFEKES</sequence>
<dbReference type="EMBL" id="JXRR01000014">
    <property type="protein sequence ID" value="KIL47917.1"/>
    <property type="molecule type" value="Genomic_DNA"/>
</dbReference>
<dbReference type="PATRIC" id="fig|220754.4.peg.2102"/>
<keyword evidence="1" id="KW-0175">Coiled coil</keyword>
<dbReference type="InterPro" id="IPR056984">
    <property type="entry name" value="WH_Rok"/>
</dbReference>
<comment type="caution">
    <text evidence="5">The sequence shown here is derived from an EMBL/GenBank/DDBJ whole genome shotgun (WGS) entry which is preliminary data.</text>
</comment>
<evidence type="ECO:0000256" key="2">
    <source>
        <dbReference type="SAM" id="MobiDB-lite"/>
    </source>
</evidence>
<evidence type="ECO:0008006" key="7">
    <source>
        <dbReference type="Google" id="ProtNLM"/>
    </source>
</evidence>
<accession>A0A0C2VG97</accession>
<feature type="region of interest" description="Disordered" evidence="2">
    <location>
        <begin position="48"/>
        <end position="77"/>
    </location>
</feature>
<evidence type="ECO:0000259" key="4">
    <source>
        <dbReference type="Pfam" id="PF26513"/>
    </source>
</evidence>
<dbReference type="InterPro" id="IPR058971">
    <property type="entry name" value="Rok_N_oligomerisation"/>
</dbReference>
<feature type="domain" description="Rok N-terminal oligomerisation" evidence="4">
    <location>
        <begin position="1"/>
        <end position="41"/>
    </location>
</feature>
<gene>
    <name evidence="5" type="ORF">KR50_20840</name>
</gene>
<evidence type="ECO:0000256" key="1">
    <source>
        <dbReference type="SAM" id="Coils"/>
    </source>
</evidence>
<feature type="coiled-coil region" evidence="1">
    <location>
        <begin position="9"/>
        <end position="43"/>
    </location>
</feature>
<evidence type="ECO:0000259" key="3">
    <source>
        <dbReference type="Pfam" id="PF23159"/>
    </source>
</evidence>
<dbReference type="Proteomes" id="UP000031972">
    <property type="component" value="Unassembled WGS sequence"/>
</dbReference>
<dbReference type="OrthoDB" id="2452961at2"/>
<evidence type="ECO:0000313" key="6">
    <source>
        <dbReference type="Proteomes" id="UP000031972"/>
    </source>
</evidence>
<dbReference type="Pfam" id="PF26513">
    <property type="entry name" value="Rok_N"/>
    <property type="match status" value="1"/>
</dbReference>
<name>A0A0C2VG97_9BACL</name>
<dbReference type="AlphaFoldDB" id="A0A0C2VG97"/>
<reference evidence="5 6" key="1">
    <citation type="submission" date="2015-01" db="EMBL/GenBank/DDBJ databases">
        <title>Jeotgalibacillus campisalis genome sequencing.</title>
        <authorList>
            <person name="Goh K.M."/>
            <person name="Chan K.-G."/>
            <person name="Yaakop A.S."/>
            <person name="Ee R."/>
            <person name="Gan H.M."/>
            <person name="Chan C.S."/>
        </authorList>
    </citation>
    <scope>NUCLEOTIDE SEQUENCE [LARGE SCALE GENOMIC DNA]</scope>
    <source>
        <strain evidence="5 6">SF-57</strain>
    </source>
</reference>
<feature type="domain" description="Repressor Rok winged helix" evidence="3">
    <location>
        <begin position="91"/>
        <end position="147"/>
    </location>
</feature>
<dbReference type="Pfam" id="PF23159">
    <property type="entry name" value="WHD_Rok"/>
    <property type="match status" value="1"/>
</dbReference>
<proteinExistence type="predicted"/>